<dbReference type="InterPro" id="IPR009874">
    <property type="entry name" value="DUF1428"/>
</dbReference>
<name>A0ABP3K0D5_9SPHN</name>
<organism evidence="1 2">
    <name type="scientific">Parasphingorhabdus litoris</name>
    <dbReference type="NCBI Taxonomy" id="394733"/>
    <lineage>
        <taxon>Bacteria</taxon>
        <taxon>Pseudomonadati</taxon>
        <taxon>Pseudomonadota</taxon>
        <taxon>Alphaproteobacteria</taxon>
        <taxon>Sphingomonadales</taxon>
        <taxon>Sphingomonadaceae</taxon>
        <taxon>Parasphingorhabdus</taxon>
    </lineage>
</organism>
<proteinExistence type="predicted"/>
<comment type="caution">
    <text evidence="1">The sequence shown here is derived from an EMBL/GenBank/DDBJ whole genome shotgun (WGS) entry which is preliminary data.</text>
</comment>
<reference evidence="2" key="1">
    <citation type="journal article" date="2019" name="Int. J. Syst. Evol. Microbiol.">
        <title>The Global Catalogue of Microorganisms (GCM) 10K type strain sequencing project: providing services to taxonomists for standard genome sequencing and annotation.</title>
        <authorList>
            <consortium name="The Broad Institute Genomics Platform"/>
            <consortium name="The Broad Institute Genome Sequencing Center for Infectious Disease"/>
            <person name="Wu L."/>
            <person name="Ma J."/>
        </authorList>
    </citation>
    <scope>NUCLEOTIDE SEQUENCE [LARGE SCALE GENOMIC DNA]</scope>
    <source>
        <strain evidence="2">JCM 14162</strain>
    </source>
</reference>
<dbReference type="EMBL" id="BAAAEM010000002">
    <property type="protein sequence ID" value="GAA0467410.1"/>
    <property type="molecule type" value="Genomic_DNA"/>
</dbReference>
<evidence type="ECO:0000313" key="1">
    <source>
        <dbReference type="EMBL" id="GAA0467410.1"/>
    </source>
</evidence>
<protein>
    <submittedName>
        <fullName evidence="1">DUF1428 domain-containing protein</fullName>
    </submittedName>
</protein>
<keyword evidence="2" id="KW-1185">Reference proteome</keyword>
<dbReference type="RefSeq" id="WP_229953934.1">
    <property type="nucleotide sequence ID" value="NZ_BAAAEM010000002.1"/>
</dbReference>
<dbReference type="InterPro" id="IPR011008">
    <property type="entry name" value="Dimeric_a/b-barrel"/>
</dbReference>
<dbReference type="Pfam" id="PF07237">
    <property type="entry name" value="DUF1428"/>
    <property type="match status" value="2"/>
</dbReference>
<evidence type="ECO:0000313" key="2">
    <source>
        <dbReference type="Proteomes" id="UP001500713"/>
    </source>
</evidence>
<accession>A0ABP3K0D5</accession>
<dbReference type="Gene3D" id="3.30.70.100">
    <property type="match status" value="2"/>
</dbReference>
<sequence length="241" mass="26499">MGYFQGFIIPVPEANKGAYLKMAQESVPLFTDYGAQRIVECWGSDLPRGKLTDMYGAVKAEKGENIVFSWIDWGTKERYFKAHQDMGSDERMEEPSEMPFDGMRMIYSGFETVGESGTSGPAGYVQGYVAPVPKEKREAFADMCKTMRDIAIDNGAIHAADGWAAGIKSGEATDFKQAVQAKAGEAIAFGYAEWPSKEAFENGAEKMLEDTRMPAPGAEMPMDGKRLIYGGFEILLDTDSQ</sequence>
<dbReference type="SUPFAM" id="SSF54909">
    <property type="entry name" value="Dimeric alpha+beta barrel"/>
    <property type="match status" value="2"/>
</dbReference>
<gene>
    <name evidence="1" type="ORF">GCM10009096_05240</name>
</gene>
<dbReference type="Proteomes" id="UP001500713">
    <property type="component" value="Unassembled WGS sequence"/>
</dbReference>